<evidence type="ECO:0000313" key="1">
    <source>
        <dbReference type="EMBL" id="RGD75447.1"/>
    </source>
</evidence>
<dbReference type="GeneID" id="98000136"/>
<sequence>MNIKKELSKPYLMNEKISFTRNQLEECEMYIDRLSPFLFCENTNKNQKEFTNKDQIINLFIYRERLINEVNTLYKHKLDVCDLIDSLENELDKLIMKKHYLSYESWTKISEDLSMTYQTVYTHHKKSLKELERMFSYKKQI</sequence>
<dbReference type="InterPro" id="IPR013324">
    <property type="entry name" value="RNA_pol_sigma_r3/r4-like"/>
</dbReference>
<protein>
    <recommendedName>
        <fullName evidence="2">DUF1492 domain-containing protein</fullName>
    </recommendedName>
</protein>
<name>A0A3E3E1N5_9FIRM</name>
<dbReference type="Proteomes" id="UP000261212">
    <property type="component" value="Unassembled WGS sequence"/>
</dbReference>
<proteinExistence type="predicted"/>
<dbReference type="RefSeq" id="WP_007049781.1">
    <property type="nucleotide sequence ID" value="NZ_CABKNJ010000002.1"/>
</dbReference>
<reference evidence="1" key="1">
    <citation type="submission" date="2018-08" db="EMBL/GenBank/DDBJ databases">
        <title>A genome reference for cultivated species of the human gut microbiota.</title>
        <authorList>
            <person name="Zou Y."/>
            <person name="Xue W."/>
            <person name="Luo G."/>
        </authorList>
    </citation>
    <scope>NUCLEOTIDE SEQUENCE [LARGE SCALE GENOMIC DNA]</scope>
    <source>
        <strain evidence="1">AM25-6</strain>
    </source>
</reference>
<comment type="caution">
    <text evidence="1">The sequence shown here is derived from an EMBL/GenBank/DDBJ whole genome shotgun (WGS) entry which is preliminary data.</text>
</comment>
<evidence type="ECO:0008006" key="2">
    <source>
        <dbReference type="Google" id="ProtNLM"/>
    </source>
</evidence>
<dbReference type="AlphaFoldDB" id="A0A3E3E1N5"/>
<organism evidence="1">
    <name type="scientific">Anaerofustis stercorihominis</name>
    <dbReference type="NCBI Taxonomy" id="214853"/>
    <lineage>
        <taxon>Bacteria</taxon>
        <taxon>Bacillati</taxon>
        <taxon>Bacillota</taxon>
        <taxon>Clostridia</taxon>
        <taxon>Eubacteriales</taxon>
        <taxon>Eubacteriaceae</taxon>
        <taxon>Anaerofustis</taxon>
    </lineage>
</organism>
<gene>
    <name evidence="1" type="ORF">DW687_03740</name>
</gene>
<dbReference type="EMBL" id="QUSM01000002">
    <property type="protein sequence ID" value="RGD75447.1"/>
    <property type="molecule type" value="Genomic_DNA"/>
</dbReference>
<dbReference type="SUPFAM" id="SSF88659">
    <property type="entry name" value="Sigma3 and sigma4 domains of RNA polymerase sigma factors"/>
    <property type="match status" value="1"/>
</dbReference>
<accession>A0A3E3E1N5</accession>